<dbReference type="InterPro" id="IPR000515">
    <property type="entry name" value="MetI-like"/>
</dbReference>
<sequence>MTALKKVWRAHSGPYSMVLPCLVFLALFTIYPLGWAFKYIFYEYDGFSPATFVGFDNFVRLFTRDDLFWRSVWNTLIFAFGKLIVTLPVALILAVILNQKIFARNTLRAIFFMPTIISTAVISLVFYLMFNSYNGIVNKMLLQSGWVDQPVEWLGIDYAIITVILVAIWGAVGNYMVLFLAGLQGIPNDLYESASIDGANRWQQFYHITIPMLGPVMQVIVMLAIVNTLKGYESIMVLTAGGPANRTEVMYLYVYKLFFPISEGEAVVQQYGYGAAVGFVSALIVGVITGLYLYMTRKTAQTN</sequence>
<proteinExistence type="inferred from homology"/>
<keyword evidence="10" id="KW-1185">Reference proteome</keyword>
<feature type="domain" description="ABC transmembrane type-1" evidence="8">
    <location>
        <begin position="72"/>
        <end position="292"/>
    </location>
</feature>
<dbReference type="PROSITE" id="PS50928">
    <property type="entry name" value="ABC_TM1"/>
    <property type="match status" value="1"/>
</dbReference>
<dbReference type="InterPro" id="IPR035906">
    <property type="entry name" value="MetI-like_sf"/>
</dbReference>
<evidence type="ECO:0000256" key="6">
    <source>
        <dbReference type="ARBA" id="ARBA00023136"/>
    </source>
</evidence>
<evidence type="ECO:0000259" key="8">
    <source>
        <dbReference type="PROSITE" id="PS50928"/>
    </source>
</evidence>
<feature type="transmembrane region" description="Helical" evidence="7">
    <location>
        <begin position="271"/>
        <end position="294"/>
    </location>
</feature>
<dbReference type="Proteomes" id="UP000214746">
    <property type="component" value="Unassembled WGS sequence"/>
</dbReference>
<keyword evidence="4 7" id="KW-0812">Transmembrane</keyword>
<dbReference type="RefSeq" id="WP_089199283.1">
    <property type="nucleotide sequence ID" value="NZ_NHRJ02000002.1"/>
</dbReference>
<dbReference type="GO" id="GO:0055085">
    <property type="term" value="P:transmembrane transport"/>
    <property type="evidence" value="ECO:0007669"/>
    <property type="project" value="InterPro"/>
</dbReference>
<keyword evidence="6 7" id="KW-0472">Membrane</keyword>
<feature type="transmembrane region" description="Helical" evidence="7">
    <location>
        <begin position="109"/>
        <end position="130"/>
    </location>
</feature>
<dbReference type="SUPFAM" id="SSF161098">
    <property type="entry name" value="MetI-like"/>
    <property type="match status" value="1"/>
</dbReference>
<protein>
    <submittedName>
        <fullName evidence="9">Sugar ABC transporter permease</fullName>
    </submittedName>
</protein>
<keyword evidence="5 7" id="KW-1133">Transmembrane helix</keyword>
<dbReference type="InterPro" id="IPR050809">
    <property type="entry name" value="UgpAE/MalFG_permease"/>
</dbReference>
<dbReference type="GO" id="GO:0005886">
    <property type="term" value="C:plasma membrane"/>
    <property type="evidence" value="ECO:0007669"/>
    <property type="project" value="UniProtKB-SubCell"/>
</dbReference>
<evidence type="ECO:0000313" key="10">
    <source>
        <dbReference type="Proteomes" id="UP000214746"/>
    </source>
</evidence>
<organism evidence="9 10">
    <name type="scientific">Paenibacillus xerothermodurans</name>
    <dbReference type="NCBI Taxonomy" id="1977292"/>
    <lineage>
        <taxon>Bacteria</taxon>
        <taxon>Bacillati</taxon>
        <taxon>Bacillota</taxon>
        <taxon>Bacilli</taxon>
        <taxon>Bacillales</taxon>
        <taxon>Paenibacillaceae</taxon>
        <taxon>Paenibacillus</taxon>
    </lineage>
</organism>
<dbReference type="Pfam" id="PF00528">
    <property type="entry name" value="BPD_transp_1"/>
    <property type="match status" value="1"/>
</dbReference>
<evidence type="ECO:0000256" key="2">
    <source>
        <dbReference type="ARBA" id="ARBA00022448"/>
    </source>
</evidence>
<reference evidence="9" key="1">
    <citation type="submission" date="2018-06" db="EMBL/GenBank/DDBJ databases">
        <title>Paenibacillus xerothermodurans sp. nov. an extremely dry heat resistant spore forming bacterium isolated from the soil of Cape Canaveral, Florida.</title>
        <authorList>
            <person name="Seuylemezian A."/>
            <person name="Kaur N."/>
            <person name="Patil P."/>
            <person name="Patil P."/>
            <person name="Mayilraj S."/>
            <person name="Vaishampayan P."/>
        </authorList>
    </citation>
    <scope>NUCLEOTIDE SEQUENCE [LARGE SCALE GENOMIC DNA]</scope>
    <source>
        <strain evidence="9">ATCC 27380</strain>
    </source>
</reference>
<accession>A0A2W1NBU8</accession>
<comment type="caution">
    <text evidence="9">The sequence shown here is derived from an EMBL/GenBank/DDBJ whole genome shotgun (WGS) entry which is preliminary data.</text>
</comment>
<gene>
    <name evidence="9" type="ORF">CBW46_007080</name>
</gene>
<dbReference type="PANTHER" id="PTHR43227">
    <property type="entry name" value="BLL4140 PROTEIN"/>
    <property type="match status" value="1"/>
</dbReference>
<feature type="transmembrane region" description="Helical" evidence="7">
    <location>
        <begin position="21"/>
        <end position="42"/>
    </location>
</feature>
<dbReference type="OrthoDB" id="2649180at2"/>
<name>A0A2W1NBU8_PAEXE</name>
<feature type="transmembrane region" description="Helical" evidence="7">
    <location>
        <begin position="158"/>
        <end position="183"/>
    </location>
</feature>
<feature type="transmembrane region" description="Helical" evidence="7">
    <location>
        <begin position="76"/>
        <end position="97"/>
    </location>
</feature>
<comment type="subcellular location">
    <subcellularLocation>
        <location evidence="1 7">Cell membrane</location>
        <topology evidence="1 7">Multi-pass membrane protein</topology>
    </subcellularLocation>
</comment>
<evidence type="ECO:0000256" key="5">
    <source>
        <dbReference type="ARBA" id="ARBA00022989"/>
    </source>
</evidence>
<comment type="similarity">
    <text evidence="7">Belongs to the binding-protein-dependent transport system permease family.</text>
</comment>
<evidence type="ECO:0000256" key="7">
    <source>
        <dbReference type="RuleBase" id="RU363032"/>
    </source>
</evidence>
<dbReference type="Gene3D" id="1.10.3720.10">
    <property type="entry name" value="MetI-like"/>
    <property type="match status" value="1"/>
</dbReference>
<dbReference type="CDD" id="cd06261">
    <property type="entry name" value="TM_PBP2"/>
    <property type="match status" value="1"/>
</dbReference>
<dbReference type="AlphaFoldDB" id="A0A2W1NBU8"/>
<evidence type="ECO:0000256" key="1">
    <source>
        <dbReference type="ARBA" id="ARBA00004651"/>
    </source>
</evidence>
<evidence type="ECO:0000313" key="9">
    <source>
        <dbReference type="EMBL" id="PZE22139.1"/>
    </source>
</evidence>
<dbReference type="PANTHER" id="PTHR43227:SF11">
    <property type="entry name" value="BLL4140 PROTEIN"/>
    <property type="match status" value="1"/>
</dbReference>
<keyword evidence="2 7" id="KW-0813">Transport</keyword>
<dbReference type="EMBL" id="NHRJ02000002">
    <property type="protein sequence ID" value="PZE22139.1"/>
    <property type="molecule type" value="Genomic_DNA"/>
</dbReference>
<evidence type="ECO:0000256" key="3">
    <source>
        <dbReference type="ARBA" id="ARBA00022475"/>
    </source>
</evidence>
<feature type="transmembrane region" description="Helical" evidence="7">
    <location>
        <begin position="204"/>
        <end position="226"/>
    </location>
</feature>
<keyword evidence="3" id="KW-1003">Cell membrane</keyword>
<evidence type="ECO:0000256" key="4">
    <source>
        <dbReference type="ARBA" id="ARBA00022692"/>
    </source>
</evidence>